<dbReference type="Pfam" id="PF07729">
    <property type="entry name" value="FCD"/>
    <property type="match status" value="1"/>
</dbReference>
<dbReference type="InterPro" id="IPR000524">
    <property type="entry name" value="Tscrpt_reg_HTH_GntR"/>
</dbReference>
<sequence>MAISDETEIKRSLSVIAYDEIKTMILSLALKPGSSVTEMWLIDRLRMSRTPIREALYRLQQEHFVELVPGKGWFVSEINLSDIQELYVIREALEGISARHAAEQISDEELHRMEIYLDSLETLLQEDEEAVDDPGDSIHNLIFRFCGNALINEVMSIYLERLQMFHLITSSLPGRKLQSWREHREIFYALKARDGALAEDVMRKHIRSSLESLLLSLIDNKIDYQKAIKQALPLPGRLIKNENQE</sequence>
<dbReference type="CDD" id="cd07377">
    <property type="entry name" value="WHTH_GntR"/>
    <property type="match status" value="1"/>
</dbReference>
<dbReference type="SMART" id="SM00895">
    <property type="entry name" value="FCD"/>
    <property type="match status" value="1"/>
</dbReference>
<dbReference type="Gene3D" id="1.20.120.530">
    <property type="entry name" value="GntR ligand-binding domain-like"/>
    <property type="match status" value="1"/>
</dbReference>
<dbReference type="InterPro" id="IPR011711">
    <property type="entry name" value="GntR_C"/>
</dbReference>
<dbReference type="SMART" id="SM00345">
    <property type="entry name" value="HTH_GNTR"/>
    <property type="match status" value="1"/>
</dbReference>
<dbReference type="GO" id="GO:0003700">
    <property type="term" value="F:DNA-binding transcription factor activity"/>
    <property type="evidence" value="ECO:0007669"/>
    <property type="project" value="InterPro"/>
</dbReference>
<keyword evidence="1" id="KW-0805">Transcription regulation</keyword>
<protein>
    <submittedName>
        <fullName evidence="5">Putative HTH-type transcriptional regulator YdfH</fullName>
    </submittedName>
</protein>
<evidence type="ECO:0000259" key="4">
    <source>
        <dbReference type="PROSITE" id="PS50949"/>
    </source>
</evidence>
<dbReference type="PANTHER" id="PTHR43537">
    <property type="entry name" value="TRANSCRIPTIONAL REGULATOR, GNTR FAMILY"/>
    <property type="match status" value="1"/>
</dbReference>
<dbReference type="Gene3D" id="1.10.10.10">
    <property type="entry name" value="Winged helix-like DNA-binding domain superfamily/Winged helix DNA-binding domain"/>
    <property type="match status" value="1"/>
</dbReference>
<organism evidence="5">
    <name type="scientific">Phytobacter massiliensis</name>
    <dbReference type="NCBI Taxonomy" id="1485952"/>
    <lineage>
        <taxon>Bacteria</taxon>
        <taxon>Pseudomonadati</taxon>
        <taxon>Pseudomonadota</taxon>
        <taxon>Gammaproteobacteria</taxon>
        <taxon>Enterobacterales</taxon>
        <taxon>Enterobacteriaceae</taxon>
        <taxon>Phytobacter</taxon>
    </lineage>
</organism>
<proteinExistence type="predicted"/>
<dbReference type="InterPro" id="IPR036388">
    <property type="entry name" value="WH-like_DNA-bd_sf"/>
</dbReference>
<accession>A0A6N3G006</accession>
<evidence type="ECO:0000256" key="3">
    <source>
        <dbReference type="ARBA" id="ARBA00023163"/>
    </source>
</evidence>
<dbReference type="SUPFAM" id="SSF46785">
    <property type="entry name" value="Winged helix' DNA-binding domain"/>
    <property type="match status" value="1"/>
</dbReference>
<keyword evidence="2" id="KW-0238">DNA-binding</keyword>
<evidence type="ECO:0000313" key="5">
    <source>
        <dbReference type="EMBL" id="VYU57938.1"/>
    </source>
</evidence>
<dbReference type="InterPro" id="IPR036390">
    <property type="entry name" value="WH_DNA-bd_sf"/>
</dbReference>
<dbReference type="PANTHER" id="PTHR43537:SF5">
    <property type="entry name" value="UXU OPERON TRANSCRIPTIONAL REGULATOR"/>
    <property type="match status" value="1"/>
</dbReference>
<dbReference type="PROSITE" id="PS50949">
    <property type="entry name" value="HTH_GNTR"/>
    <property type="match status" value="1"/>
</dbReference>
<dbReference type="EMBL" id="CACRTZ010000033">
    <property type="protein sequence ID" value="VYU57938.1"/>
    <property type="molecule type" value="Genomic_DNA"/>
</dbReference>
<gene>
    <name evidence="5" type="primary">ydfH_3</name>
    <name evidence="5" type="ORF">EMLFYP7_02927</name>
</gene>
<dbReference type="AlphaFoldDB" id="A0A6N3G006"/>
<dbReference type="InterPro" id="IPR008920">
    <property type="entry name" value="TF_FadR/GntR_C"/>
</dbReference>
<dbReference type="GO" id="GO:0003677">
    <property type="term" value="F:DNA binding"/>
    <property type="evidence" value="ECO:0007669"/>
    <property type="project" value="UniProtKB-KW"/>
</dbReference>
<feature type="domain" description="HTH gntR-type" evidence="4">
    <location>
        <begin position="11"/>
        <end position="78"/>
    </location>
</feature>
<evidence type="ECO:0000256" key="1">
    <source>
        <dbReference type="ARBA" id="ARBA00023015"/>
    </source>
</evidence>
<reference evidence="5" key="1">
    <citation type="submission" date="2019-11" db="EMBL/GenBank/DDBJ databases">
        <authorList>
            <person name="Feng L."/>
        </authorList>
    </citation>
    <scope>NUCLEOTIDE SEQUENCE</scope>
    <source>
        <strain evidence="5">EMassiliensisLFYP7</strain>
    </source>
</reference>
<evidence type="ECO:0000256" key="2">
    <source>
        <dbReference type="ARBA" id="ARBA00023125"/>
    </source>
</evidence>
<dbReference type="Pfam" id="PF00392">
    <property type="entry name" value="GntR"/>
    <property type="match status" value="1"/>
</dbReference>
<dbReference type="SUPFAM" id="SSF48008">
    <property type="entry name" value="GntR ligand-binding domain-like"/>
    <property type="match status" value="1"/>
</dbReference>
<keyword evidence="3" id="KW-0804">Transcription</keyword>
<name>A0A6N3G006_9ENTR</name>
<dbReference type="RefSeq" id="WP_156566579.1">
    <property type="nucleotide sequence ID" value="NZ_CACRTZ010000033.1"/>
</dbReference>